<dbReference type="PANTHER" id="PTHR10166">
    <property type="entry name" value="VOLTAGE-DEPENDENT CALCIUM CHANNEL SUBUNIT ALPHA-2/DELTA-RELATED"/>
    <property type="match status" value="1"/>
</dbReference>
<reference evidence="2 3" key="1">
    <citation type="submission" date="2018-11" db="EMBL/GenBank/DDBJ databases">
        <authorList>
            <consortium name="Pathogen Informatics"/>
        </authorList>
    </citation>
    <scope>NUCLEOTIDE SEQUENCE [LARGE SCALE GENOMIC DNA]</scope>
</reference>
<dbReference type="GO" id="GO:0005245">
    <property type="term" value="F:voltage-gated calcium channel activity"/>
    <property type="evidence" value="ECO:0007669"/>
    <property type="project" value="TreeGrafter"/>
</dbReference>
<feature type="domain" description="VWFA" evidence="1">
    <location>
        <begin position="143"/>
        <end position="333"/>
    </location>
</feature>
<dbReference type="InterPro" id="IPR002035">
    <property type="entry name" value="VWF_A"/>
</dbReference>
<evidence type="ECO:0000259" key="1">
    <source>
        <dbReference type="PROSITE" id="PS50234"/>
    </source>
</evidence>
<organism evidence="2">
    <name type="scientific">Heligmosomoides polygyrus</name>
    <name type="common">Parasitic roundworm</name>
    <dbReference type="NCBI Taxonomy" id="6339"/>
    <lineage>
        <taxon>Eukaryota</taxon>
        <taxon>Metazoa</taxon>
        <taxon>Ecdysozoa</taxon>
        <taxon>Nematoda</taxon>
        <taxon>Chromadorea</taxon>
        <taxon>Rhabditida</taxon>
        <taxon>Rhabditina</taxon>
        <taxon>Rhabditomorpha</taxon>
        <taxon>Strongyloidea</taxon>
        <taxon>Heligmosomidae</taxon>
        <taxon>Heligmosomoides</taxon>
    </lineage>
</organism>
<dbReference type="WBParaSite" id="HPBE_0001900501-mRNA-1">
    <property type="protein sequence ID" value="HPBE_0001900501-mRNA-1"/>
    <property type="gene ID" value="HPBE_0001900501"/>
</dbReference>
<sequence>KLTRAAEGSARFYTSYDDAQFAIPRDDSVCAKFEQLLNESDVREASNSAARNSGVHVNIESYRCDPTVIRDFSWTGAENVEKAMAENKKADETMRHQFIGTYSGLTRMYPRRYWRIEPQPITIDLFDPKFRPWFVNTESAPKDIVFLIDYSGSVKGPTMHLIKITMMYILSTLTPNDYFFGVYFNSVFAPILKCGNGTFLPATTSNKKIFFERLGEIEEKDQAHVSPPLKFSLDTLRGNLNSSDSVFPNYRSGGHKLLMLFTDGLDEWPHAVIDEELRNRNGDVIRMFGFSMGYGTGQLPLLHWMACRTFAKYSVIDSIMDVKPQSRSFLDHLSVALGRSLENTPIEARRISWSKLYMEVQGLGPTITLSLPIVTKPDGVWAGQRIAGIAGIDVGIAEFTDRLPKSEQLYGIIVDNNGIVVYHPKHMLPPRRGNLQSADQRSMLWGDRLIWHDLRVCDKTPVAISHKDKVYLNGVHGLVMRIIKNTLTAGVSCSGSEITMIAAPVFRSTYVPIKVTSDYDDIFQRYICCLLLKQASKLILGLIGAASLRSICKEEVIESLLSSDNDLHQSIVKALDAYNRVTKSFGDDYSDTTESSVLSTDVIGCFLWCAMEHHRFVVAKFLRIADLCEVREDNV</sequence>
<dbReference type="SMART" id="SM00327">
    <property type="entry name" value="VWA"/>
    <property type="match status" value="1"/>
</dbReference>
<evidence type="ECO:0000313" key="2">
    <source>
        <dbReference type="EMBL" id="VDP13677.1"/>
    </source>
</evidence>
<dbReference type="AlphaFoldDB" id="A0A3P8AH87"/>
<evidence type="ECO:0000313" key="4">
    <source>
        <dbReference type="WBParaSite" id="HPBE_0001900501-mRNA-1"/>
    </source>
</evidence>
<dbReference type="SUPFAM" id="SSF53300">
    <property type="entry name" value="vWA-like"/>
    <property type="match status" value="1"/>
</dbReference>
<evidence type="ECO:0000313" key="3">
    <source>
        <dbReference type="Proteomes" id="UP000050761"/>
    </source>
</evidence>
<dbReference type="EMBL" id="UZAH01031064">
    <property type="protein sequence ID" value="VDP13677.1"/>
    <property type="molecule type" value="Genomic_DNA"/>
</dbReference>
<reference evidence="4" key="2">
    <citation type="submission" date="2019-09" db="UniProtKB">
        <authorList>
            <consortium name="WormBaseParasite"/>
        </authorList>
    </citation>
    <scope>IDENTIFICATION</scope>
</reference>
<protein>
    <submittedName>
        <fullName evidence="4">VWFA domain-containing protein</fullName>
    </submittedName>
</protein>
<keyword evidence="3" id="KW-1185">Reference proteome</keyword>
<dbReference type="PANTHER" id="PTHR10166:SF65">
    <property type="entry name" value="VWFA DOMAIN-CONTAINING PROTEIN"/>
    <property type="match status" value="1"/>
</dbReference>
<dbReference type="InterPro" id="IPR051173">
    <property type="entry name" value="Ca_channel_alpha-2/delta"/>
</dbReference>
<dbReference type="OrthoDB" id="10054666at2759"/>
<dbReference type="Gene3D" id="3.40.50.410">
    <property type="entry name" value="von Willebrand factor, type A domain"/>
    <property type="match status" value="1"/>
</dbReference>
<accession>A0A3P8AH87</accession>
<feature type="non-terminal residue" evidence="2">
    <location>
        <position position="1"/>
    </location>
</feature>
<dbReference type="Proteomes" id="UP000050761">
    <property type="component" value="Unassembled WGS sequence"/>
</dbReference>
<proteinExistence type="predicted"/>
<dbReference type="GO" id="GO:0005891">
    <property type="term" value="C:voltage-gated calcium channel complex"/>
    <property type="evidence" value="ECO:0007669"/>
    <property type="project" value="TreeGrafter"/>
</dbReference>
<dbReference type="PROSITE" id="PS50234">
    <property type="entry name" value="VWFA"/>
    <property type="match status" value="1"/>
</dbReference>
<dbReference type="InterPro" id="IPR036465">
    <property type="entry name" value="vWFA_dom_sf"/>
</dbReference>
<gene>
    <name evidence="2" type="ORF">HPBE_LOCUS19004</name>
</gene>
<name>A0A3P8AH87_HELPZ</name>